<proteinExistence type="predicted"/>
<evidence type="ECO:0000256" key="1">
    <source>
        <dbReference type="SAM" id="MobiDB-lite"/>
    </source>
</evidence>
<dbReference type="AlphaFoldDB" id="Q4T452"/>
<accession>Q4T452</accession>
<dbReference type="KEGG" id="tng:GSTEN00007484G001"/>
<feature type="region of interest" description="Disordered" evidence="1">
    <location>
        <begin position="1"/>
        <end position="34"/>
    </location>
</feature>
<sequence length="69" mass="7705">RVAALEAKQQAQSTKPVAHGGSRSNRANLPPAGVMSKEDRAIAQRLQMLKEDTLPSKQWGFFISIIYYF</sequence>
<name>Q4T452_TETNG</name>
<evidence type="ECO:0000313" key="2">
    <source>
        <dbReference type="EMBL" id="CAF92330.1"/>
    </source>
</evidence>
<feature type="non-terminal residue" evidence="2">
    <location>
        <position position="1"/>
    </location>
</feature>
<protein>
    <submittedName>
        <fullName evidence="2">(spotted green pufferfish) hypothetical protein</fullName>
    </submittedName>
</protein>
<reference evidence="2" key="1">
    <citation type="journal article" date="2004" name="Nature">
        <title>Genome duplication in the teleost fish Tetraodon nigroviridis reveals the early vertebrate proto-karyotype.</title>
        <authorList>
            <person name="Jaillon O."/>
            <person name="Aury J.-M."/>
            <person name="Brunet F."/>
            <person name="Petit J.-L."/>
            <person name="Stange-Thomann N."/>
            <person name="Mauceli E."/>
            <person name="Bouneau L."/>
            <person name="Fischer C."/>
            <person name="Ozouf-Costaz C."/>
            <person name="Bernot A."/>
            <person name="Nicaud S."/>
            <person name="Jaffe D."/>
            <person name="Fisher S."/>
            <person name="Lutfalla G."/>
            <person name="Dossat C."/>
            <person name="Segurens B."/>
            <person name="Dasilva C."/>
            <person name="Salanoubat M."/>
            <person name="Levy M."/>
            <person name="Boudet N."/>
            <person name="Castellano S."/>
            <person name="Anthouard V."/>
            <person name="Jubin C."/>
            <person name="Castelli V."/>
            <person name="Katinka M."/>
            <person name="Vacherie B."/>
            <person name="Biemont C."/>
            <person name="Skalli Z."/>
            <person name="Cattolico L."/>
            <person name="Poulain J."/>
            <person name="De Berardinis V."/>
            <person name="Cruaud C."/>
            <person name="Duprat S."/>
            <person name="Brottier P."/>
            <person name="Coutanceau J.-P."/>
            <person name="Gouzy J."/>
            <person name="Parra G."/>
            <person name="Lardier G."/>
            <person name="Chapple C."/>
            <person name="McKernan K.J."/>
            <person name="McEwan P."/>
            <person name="Bosak S."/>
            <person name="Kellis M."/>
            <person name="Volff J.-N."/>
            <person name="Guigo R."/>
            <person name="Zody M.C."/>
            <person name="Mesirov J."/>
            <person name="Lindblad-Toh K."/>
            <person name="Birren B."/>
            <person name="Nusbaum C."/>
            <person name="Kahn D."/>
            <person name="Robinson-Rechavi M."/>
            <person name="Laudet V."/>
            <person name="Schachter V."/>
            <person name="Quetier F."/>
            <person name="Saurin W."/>
            <person name="Scarpelli C."/>
            <person name="Wincker P."/>
            <person name="Lander E.S."/>
            <person name="Weissenbach J."/>
            <person name="Roest Crollius H."/>
        </authorList>
    </citation>
    <scope>NUCLEOTIDE SEQUENCE [LARGE SCALE GENOMIC DNA]</scope>
</reference>
<organism evidence="2">
    <name type="scientific">Tetraodon nigroviridis</name>
    <name type="common">Spotted green pufferfish</name>
    <name type="synonym">Chelonodon nigroviridis</name>
    <dbReference type="NCBI Taxonomy" id="99883"/>
    <lineage>
        <taxon>Eukaryota</taxon>
        <taxon>Metazoa</taxon>
        <taxon>Chordata</taxon>
        <taxon>Craniata</taxon>
        <taxon>Vertebrata</taxon>
        <taxon>Euteleostomi</taxon>
        <taxon>Actinopterygii</taxon>
        <taxon>Neopterygii</taxon>
        <taxon>Teleostei</taxon>
        <taxon>Neoteleostei</taxon>
        <taxon>Acanthomorphata</taxon>
        <taxon>Eupercaria</taxon>
        <taxon>Tetraodontiformes</taxon>
        <taxon>Tetradontoidea</taxon>
        <taxon>Tetraodontidae</taxon>
        <taxon>Tetraodon</taxon>
    </lineage>
</organism>
<gene>
    <name evidence="2" type="ORF">GSTENG00007484001</name>
</gene>
<reference evidence="2" key="2">
    <citation type="submission" date="2004-02" db="EMBL/GenBank/DDBJ databases">
        <authorList>
            <consortium name="Genoscope"/>
            <consortium name="Whitehead Institute Centre for Genome Research"/>
        </authorList>
    </citation>
    <scope>NUCLEOTIDE SEQUENCE</scope>
</reference>
<dbReference type="EMBL" id="CAAE01009817">
    <property type="protein sequence ID" value="CAF92330.1"/>
    <property type="molecule type" value="Genomic_DNA"/>
</dbReference>
<comment type="caution">
    <text evidence="2">The sequence shown here is derived from an EMBL/GenBank/DDBJ whole genome shotgun (WGS) entry which is preliminary data.</text>
</comment>